<evidence type="ECO:0000313" key="3">
    <source>
        <dbReference type="EMBL" id="PMS15409.1"/>
    </source>
</evidence>
<reference evidence="3 4" key="1">
    <citation type="submission" date="2018-01" db="EMBL/GenBank/DDBJ databases">
        <title>Whole genome analyses suggest that Burkholderia sensu lato contains two further novel genera in the rhizoxinica-symbiotica group Mycetohabitans gen. nov., and Trinickia gen. nov.: implications for the evolution of diazotrophy and nodulation in the Burkholderiaceae.</title>
        <authorList>
            <person name="Estrada-de los Santos P."/>
            <person name="Palmer M."/>
            <person name="Chavez-Ramirez B."/>
            <person name="Beukes C."/>
            <person name="Steenkamp E.T."/>
            <person name="Hirsch A.M."/>
            <person name="Manyaka P."/>
            <person name="Maluk M."/>
            <person name="Lafos M."/>
            <person name="Crook M."/>
            <person name="Gross E."/>
            <person name="Simon M.F."/>
            <person name="Bueno dos Reis Junior F."/>
            <person name="Poole P.S."/>
            <person name="Venter S.N."/>
            <person name="James E.K."/>
        </authorList>
    </citation>
    <scope>NUCLEOTIDE SEQUENCE [LARGE SCALE GENOMIC DNA]</scope>
    <source>
        <strain evidence="3 4">GIMN1.004</strain>
    </source>
</reference>
<keyword evidence="1" id="KW-0129">CBS domain</keyword>
<dbReference type="Pfam" id="PF00483">
    <property type="entry name" value="NTP_transferase"/>
    <property type="match status" value="1"/>
</dbReference>
<dbReference type="SUPFAM" id="SSF54631">
    <property type="entry name" value="CBS-domain pair"/>
    <property type="match status" value="1"/>
</dbReference>
<dbReference type="CDD" id="cd06426">
    <property type="entry name" value="NTP_transferase_like_2"/>
    <property type="match status" value="1"/>
</dbReference>
<evidence type="ECO:0000313" key="4">
    <source>
        <dbReference type="Proteomes" id="UP000235616"/>
    </source>
</evidence>
<organism evidence="3 4">
    <name type="scientific">Trinickia dabaoshanensis</name>
    <dbReference type="NCBI Taxonomy" id="564714"/>
    <lineage>
        <taxon>Bacteria</taxon>
        <taxon>Pseudomonadati</taxon>
        <taxon>Pseudomonadota</taxon>
        <taxon>Betaproteobacteria</taxon>
        <taxon>Burkholderiales</taxon>
        <taxon>Burkholderiaceae</taxon>
        <taxon>Trinickia</taxon>
    </lineage>
</organism>
<dbReference type="InterPro" id="IPR029044">
    <property type="entry name" value="Nucleotide-diphossugar_trans"/>
</dbReference>
<evidence type="ECO:0000259" key="2">
    <source>
        <dbReference type="PROSITE" id="PS51371"/>
    </source>
</evidence>
<dbReference type="Gene3D" id="3.10.580.10">
    <property type="entry name" value="CBS-domain"/>
    <property type="match status" value="1"/>
</dbReference>
<dbReference type="Gene3D" id="3.90.550.10">
    <property type="entry name" value="Spore Coat Polysaccharide Biosynthesis Protein SpsA, Chain A"/>
    <property type="match status" value="1"/>
</dbReference>
<evidence type="ECO:0000256" key="1">
    <source>
        <dbReference type="PROSITE-ProRule" id="PRU00703"/>
    </source>
</evidence>
<dbReference type="PANTHER" id="PTHR22572">
    <property type="entry name" value="SUGAR-1-PHOSPHATE GUANYL TRANSFERASE"/>
    <property type="match status" value="1"/>
</dbReference>
<dbReference type="AlphaFoldDB" id="A0A2N7VE30"/>
<feature type="domain" description="CBS" evidence="2">
    <location>
        <begin position="40"/>
        <end position="99"/>
    </location>
</feature>
<name>A0A2N7VE30_9BURK</name>
<dbReference type="InterPro" id="IPR046342">
    <property type="entry name" value="CBS_dom_sf"/>
</dbReference>
<dbReference type="Proteomes" id="UP000235616">
    <property type="component" value="Unassembled WGS sequence"/>
</dbReference>
<dbReference type="InterPro" id="IPR005835">
    <property type="entry name" value="NTP_transferase_dom"/>
</dbReference>
<dbReference type="GO" id="GO:0016740">
    <property type="term" value="F:transferase activity"/>
    <property type="evidence" value="ECO:0007669"/>
    <property type="project" value="UniProtKB-KW"/>
</dbReference>
<keyword evidence="3" id="KW-0808">Transferase</keyword>
<dbReference type="SUPFAM" id="SSF53448">
    <property type="entry name" value="Nucleotide-diphospho-sugar transferases"/>
    <property type="match status" value="1"/>
</dbReference>
<dbReference type="EMBL" id="PNYA01000032">
    <property type="protein sequence ID" value="PMS15409.1"/>
    <property type="molecule type" value="Genomic_DNA"/>
</dbReference>
<protein>
    <submittedName>
        <fullName evidence="3">Nucleotidyltransferase</fullName>
    </submittedName>
</protein>
<dbReference type="PROSITE" id="PS51371">
    <property type="entry name" value="CBS"/>
    <property type="match status" value="1"/>
</dbReference>
<keyword evidence="4" id="KW-1185">Reference proteome</keyword>
<proteinExistence type="predicted"/>
<comment type="caution">
    <text evidence="3">The sequence shown here is derived from an EMBL/GenBank/DDBJ whole genome shotgun (WGS) entry which is preliminary data.</text>
</comment>
<sequence length="394" mass="44018">MSTINPICANRCRRPGIRRPYRAGSDCFENDVLAGGTTLANAQIDKLKVSLNDSLSDVVRCIQFSGSLGCALIYDDEGRFLNIATDGDVRRAFLEGKQLNVTARHINELKLRSSRPRPIVAPVNSSRAERCALFRKHLLRQLILVDHRGVPVEVIDHRSIDSSPAYCNRPFTAVVMAGGFGTRLRPLTENTPKPMLHVNGRPMLEISIEKLVNHGAHRIFITTHYLHEKIVDHFGNGERFGVPIDYIHEQEPLGTGGALSCLSHREDATLVFNGDILTNLDIGMFLAYHLRTESAMTIAATRYSFQVPFGVIEAAESRVTHIEEKPTLSYLVNSGIYFLSPKVFATLPKEGAYHMTDVTHEQIRRGGRVSCFPVFEHWLDVGRPSDYDLAPTLF</sequence>
<gene>
    <name evidence="3" type="ORF">C0Z18_27545</name>
</gene>
<dbReference type="InterPro" id="IPR000644">
    <property type="entry name" value="CBS_dom"/>
</dbReference>
<dbReference type="InterPro" id="IPR050486">
    <property type="entry name" value="Mannose-1P_guanyltransferase"/>
</dbReference>
<accession>A0A2N7VE30</accession>